<dbReference type="Pfam" id="PF04950">
    <property type="entry name" value="RIBIOP_C"/>
    <property type="match status" value="1"/>
</dbReference>
<dbReference type="OrthoDB" id="119302at2759"/>
<keyword evidence="8" id="KW-1185">Reference proteome</keyword>
<accession>A0A177B411</accession>
<dbReference type="SMART" id="SM00785">
    <property type="entry name" value="AARP2CN"/>
    <property type="match status" value="1"/>
</dbReference>
<name>A0A177B411_9BILA</name>
<dbReference type="EMBL" id="LWCA01000504">
    <property type="protein sequence ID" value="OAF68154.1"/>
    <property type="molecule type" value="Genomic_DNA"/>
</dbReference>
<evidence type="ECO:0000256" key="1">
    <source>
        <dbReference type="ARBA" id="ARBA00037087"/>
    </source>
</evidence>
<feature type="domain" description="AARP2CN" evidence="5">
    <location>
        <begin position="221"/>
        <end position="296"/>
    </location>
</feature>
<comment type="similarity">
    <text evidence="2">Belongs to the TRAFAC class translation factor GTPase superfamily. Bms1-like GTPase family. TSR1 subfamily.</text>
</comment>
<dbReference type="GO" id="GO:0005634">
    <property type="term" value="C:nucleus"/>
    <property type="evidence" value="ECO:0007669"/>
    <property type="project" value="InterPro"/>
</dbReference>
<feature type="compositionally biased region" description="Basic residues" evidence="4">
    <location>
        <begin position="19"/>
        <end position="31"/>
    </location>
</feature>
<protein>
    <recommendedName>
        <fullName evidence="3">Pre-rRNA-processing protein TSR1 homolog</fullName>
    </recommendedName>
</protein>
<reference evidence="7 8" key="1">
    <citation type="submission" date="2016-04" db="EMBL/GenBank/DDBJ databases">
        <title>The genome of Intoshia linei affirms orthonectids as highly simplified spiralians.</title>
        <authorList>
            <person name="Mikhailov K.V."/>
            <person name="Slusarev G.S."/>
            <person name="Nikitin M.A."/>
            <person name="Logacheva M.D."/>
            <person name="Penin A."/>
            <person name="Aleoshin V."/>
            <person name="Panchin Y.V."/>
        </authorList>
    </citation>
    <scope>NUCLEOTIDE SEQUENCE [LARGE SCALE GENOMIC DNA]</scope>
    <source>
        <strain evidence="7">Intl2013</strain>
        <tissue evidence="7">Whole animal</tissue>
    </source>
</reference>
<dbReference type="InterPro" id="IPR039761">
    <property type="entry name" value="Bms1/Tsr1"/>
</dbReference>
<dbReference type="InterPro" id="IPR012948">
    <property type="entry name" value="AARP2CN"/>
</dbReference>
<comment type="caution">
    <text evidence="7">The sequence shown here is derived from an EMBL/GenBank/DDBJ whole genome shotgun (WGS) entry which is preliminary data.</text>
</comment>
<dbReference type="GO" id="GO:0000479">
    <property type="term" value="P:endonucleolytic cleavage of tricistronic rRNA transcript (SSU-rRNA, 5.8S rRNA, LSU-rRNA)"/>
    <property type="evidence" value="ECO:0007669"/>
    <property type="project" value="TreeGrafter"/>
</dbReference>
<dbReference type="PANTHER" id="PTHR12858">
    <property type="entry name" value="RIBOSOME BIOGENESIS PROTEIN"/>
    <property type="match status" value="1"/>
</dbReference>
<proteinExistence type="inferred from homology"/>
<evidence type="ECO:0000256" key="3">
    <source>
        <dbReference type="ARBA" id="ARBA00040070"/>
    </source>
</evidence>
<dbReference type="SMART" id="SM01362">
    <property type="entry name" value="DUF663"/>
    <property type="match status" value="1"/>
</dbReference>
<evidence type="ECO:0000256" key="4">
    <source>
        <dbReference type="SAM" id="MobiDB-lite"/>
    </source>
</evidence>
<comment type="function">
    <text evidence="1">Required during maturation of the 40S ribosomal subunit in the nucleolus.</text>
</comment>
<evidence type="ECO:0000259" key="6">
    <source>
        <dbReference type="SMART" id="SM01362"/>
    </source>
</evidence>
<dbReference type="Pfam" id="PF22298">
    <property type="entry name" value="Tsr1_G-like"/>
    <property type="match status" value="1"/>
</dbReference>
<dbReference type="AlphaFoldDB" id="A0A177B411"/>
<dbReference type="GO" id="GO:0003924">
    <property type="term" value="F:GTPase activity"/>
    <property type="evidence" value="ECO:0007669"/>
    <property type="project" value="TreeGrafter"/>
</dbReference>
<evidence type="ECO:0000256" key="2">
    <source>
        <dbReference type="ARBA" id="ARBA00038288"/>
    </source>
</evidence>
<dbReference type="Pfam" id="PF08142">
    <property type="entry name" value="AARP2CN"/>
    <property type="match status" value="1"/>
</dbReference>
<dbReference type="InterPro" id="IPR007034">
    <property type="entry name" value="BMS1_TSR1_C"/>
</dbReference>
<dbReference type="PANTHER" id="PTHR12858:SF1">
    <property type="entry name" value="PRE-RRNA-PROCESSING PROTEIN TSR1 HOMOLOG"/>
    <property type="match status" value="1"/>
</dbReference>
<feature type="domain" description="Ribosome biogenesis protein BMS1/TSR1 C-terminal" evidence="6">
    <location>
        <begin position="480"/>
        <end position="767"/>
    </location>
</feature>
<dbReference type="GO" id="GO:0034511">
    <property type="term" value="F:U3 snoRNA binding"/>
    <property type="evidence" value="ECO:0007669"/>
    <property type="project" value="TreeGrafter"/>
</dbReference>
<gene>
    <name evidence="7" type="ORF">A3Q56_04091</name>
</gene>
<evidence type="ECO:0000313" key="7">
    <source>
        <dbReference type="EMBL" id="OAF68154.1"/>
    </source>
</evidence>
<organism evidence="7 8">
    <name type="scientific">Intoshia linei</name>
    <dbReference type="NCBI Taxonomy" id="1819745"/>
    <lineage>
        <taxon>Eukaryota</taxon>
        <taxon>Metazoa</taxon>
        <taxon>Spiralia</taxon>
        <taxon>Lophotrochozoa</taxon>
        <taxon>Mesozoa</taxon>
        <taxon>Orthonectida</taxon>
        <taxon>Rhopaluridae</taxon>
        <taxon>Intoshia</taxon>
    </lineage>
</organism>
<sequence length="793" mass="92310">MSRENNKSSHRVGPLRQSNKTHKTGKHRSKSQIKVGGKQTSSIKVNKFKKQSKNLKNIKTLKRIAKSYKLLENYNKNGFRNGKMINPHLVCVISLNAGDSFLCVQKMLNFKTLVQNERNFYMADFNSFKRKSGMFICTDSRNLMDTLDKTKISDTVLFVVDEIDRISQNNQCLLSIIFACGVKNIVWAFKNEKLSTREIRKSCLFKWITTNKIFSIHSNEQCQILLRSIFNKICSNKTHFENDRGFLFIEHYEILHDSIKVCGFVKGNTIDANSLMYIPNVGTFQINKIESIVNSEKTKSLFDKLENHVASIPSLIQQSLPNHEYSRIEIEDDQDESEMKKIKNFENRHKQLNIPKGSNEYQASWFEYENENSDGIESDDSQYSNQAFSPFSLYRACTTLLMVAGVAHKINKNIMCLQLVDLELVFIFKWFFLNVIITDNVKYNIKPTVDNVTKKCTQLHETGELSFSDIVSEYRNFPDQVQVPRNMPAYKRFIKYKAWNNKEKDSWKREEGVPSNFTELYHFTDISRARKRLFSSQTRGAQNGWYVIITLNLHKEIDRNDFISKMKKSIVIYSLLEYENKMSIVNFDLKMHESCSVDLKSKDEFLFLAGVKRFVCRPIFSENGDTSKHAFKYQKFAPIKKSFVATTYCPVMFSSGPMPIIVFKIVKGICELVAIGTQLSVDPHRICLKKATLTGHPYKINRKHAVIRRMFFNRDDIEWFKHVELTSRLGRKGMIREPIGTHGHMKCTFDEQLASNDVVYLNIYKRQFPKWDYTETVPLITCYRYGNSNDSHL</sequence>
<evidence type="ECO:0000259" key="5">
    <source>
        <dbReference type="SMART" id="SM00785"/>
    </source>
</evidence>
<evidence type="ECO:0000313" key="8">
    <source>
        <dbReference type="Proteomes" id="UP000078046"/>
    </source>
</evidence>
<dbReference type="Proteomes" id="UP000078046">
    <property type="component" value="Unassembled WGS sequence"/>
</dbReference>
<feature type="region of interest" description="Disordered" evidence="4">
    <location>
        <begin position="1"/>
        <end position="41"/>
    </location>
</feature>
<dbReference type="GO" id="GO:0000462">
    <property type="term" value="P:maturation of SSU-rRNA from tricistronic rRNA transcript (SSU-rRNA, 5.8S rRNA, LSU-rRNA)"/>
    <property type="evidence" value="ECO:0007669"/>
    <property type="project" value="TreeGrafter"/>
</dbReference>
<dbReference type="GO" id="GO:0030688">
    <property type="term" value="C:preribosome, small subunit precursor"/>
    <property type="evidence" value="ECO:0007669"/>
    <property type="project" value="TreeGrafter"/>
</dbReference>
<dbReference type="GO" id="GO:0005525">
    <property type="term" value="F:GTP binding"/>
    <property type="evidence" value="ECO:0007669"/>
    <property type="project" value="TreeGrafter"/>
</dbReference>